<gene>
    <name evidence="4" type="ORF">FOZ62_027731</name>
</gene>
<accession>A0A7J6PY85</accession>
<evidence type="ECO:0000313" key="5">
    <source>
        <dbReference type="Proteomes" id="UP000574390"/>
    </source>
</evidence>
<organism evidence="4 5">
    <name type="scientific">Perkinsus olseni</name>
    <name type="common">Perkinsus atlanticus</name>
    <dbReference type="NCBI Taxonomy" id="32597"/>
    <lineage>
        <taxon>Eukaryota</taxon>
        <taxon>Sar</taxon>
        <taxon>Alveolata</taxon>
        <taxon>Perkinsozoa</taxon>
        <taxon>Perkinsea</taxon>
        <taxon>Perkinsida</taxon>
        <taxon>Perkinsidae</taxon>
        <taxon>Perkinsus</taxon>
    </lineage>
</organism>
<evidence type="ECO:0000313" key="4">
    <source>
        <dbReference type="EMBL" id="KAF4700661.1"/>
    </source>
</evidence>
<dbReference type="GO" id="GO:0008270">
    <property type="term" value="F:zinc ion binding"/>
    <property type="evidence" value="ECO:0007669"/>
    <property type="project" value="UniProtKB-KW"/>
</dbReference>
<dbReference type="InterPro" id="IPR001878">
    <property type="entry name" value="Znf_CCHC"/>
</dbReference>
<dbReference type="PROSITE" id="PS50158">
    <property type="entry name" value="ZF_CCHC"/>
    <property type="match status" value="1"/>
</dbReference>
<dbReference type="AlphaFoldDB" id="A0A7J6PY85"/>
<evidence type="ECO:0000259" key="3">
    <source>
        <dbReference type="PROSITE" id="PS50158"/>
    </source>
</evidence>
<name>A0A7J6PY85_PEROL</name>
<keyword evidence="1" id="KW-0862">Zinc</keyword>
<feature type="non-terminal residue" evidence="4">
    <location>
        <position position="1"/>
    </location>
</feature>
<dbReference type="EMBL" id="JABANM010033807">
    <property type="protein sequence ID" value="KAF4700661.1"/>
    <property type="molecule type" value="Genomic_DNA"/>
</dbReference>
<keyword evidence="1" id="KW-0863">Zinc-finger</keyword>
<feature type="region of interest" description="Disordered" evidence="2">
    <location>
        <begin position="82"/>
        <end position="110"/>
    </location>
</feature>
<protein>
    <recommendedName>
        <fullName evidence="3">CCHC-type domain-containing protein</fullName>
    </recommendedName>
</protein>
<evidence type="ECO:0000256" key="1">
    <source>
        <dbReference type="PROSITE-ProRule" id="PRU00047"/>
    </source>
</evidence>
<evidence type="ECO:0000256" key="2">
    <source>
        <dbReference type="SAM" id="MobiDB-lite"/>
    </source>
</evidence>
<dbReference type="GO" id="GO:0003676">
    <property type="term" value="F:nucleic acid binding"/>
    <property type="evidence" value="ECO:0007669"/>
    <property type="project" value="InterPro"/>
</dbReference>
<dbReference type="Proteomes" id="UP000574390">
    <property type="component" value="Unassembled WGS sequence"/>
</dbReference>
<sequence>MSNASTPTATDGQHCSAPGFADIRDSILRVCHTSNMGAAKKSEVRDLLENLHYLYTSAQEGLVKAQSRLIGLLEDHSALKDELSKSKSNPARPLPSDGHNLPRIGNNNNNSPKEGALIWITGGDIDQSDKSTEYRIKVADKVGAKGGVVITDSFFAKDGRLGVRVSDADKARAKEAASLLGYQTKVLGAIDPELFIREVGDISEEELRDAVGDCCTAVYKKGLNAFVRVRRDGLEDLLSAGIKVGWRLLKPEIHHRKDCPNEAACYKCGLKGHEGRACPGGPPR</sequence>
<reference evidence="4 5" key="1">
    <citation type="submission" date="2020-04" db="EMBL/GenBank/DDBJ databases">
        <title>Perkinsus olseni comparative genomics.</title>
        <authorList>
            <person name="Bogema D.R."/>
        </authorList>
    </citation>
    <scope>NUCLEOTIDE SEQUENCE [LARGE SCALE GENOMIC DNA]</scope>
    <source>
        <strain evidence="4">ATCC PRA-205</strain>
    </source>
</reference>
<keyword evidence="1" id="KW-0479">Metal-binding</keyword>
<comment type="caution">
    <text evidence="4">The sequence shown here is derived from an EMBL/GenBank/DDBJ whole genome shotgun (WGS) entry which is preliminary data.</text>
</comment>
<feature type="domain" description="CCHC-type" evidence="3">
    <location>
        <begin position="265"/>
        <end position="279"/>
    </location>
</feature>
<proteinExistence type="predicted"/>